<comment type="similarity">
    <text evidence="2 7">Belongs to the OMP decarboxylase family. Type 2 subfamily.</text>
</comment>
<evidence type="ECO:0000256" key="6">
    <source>
        <dbReference type="ARBA" id="ARBA00049157"/>
    </source>
</evidence>
<feature type="domain" description="Orotidine 5'-phosphate decarboxylase" evidence="8">
    <location>
        <begin position="17"/>
        <end position="286"/>
    </location>
</feature>
<dbReference type="UniPathway" id="UPA00070">
    <property type="reaction ID" value="UER00120"/>
</dbReference>
<dbReference type="CDD" id="cd04725">
    <property type="entry name" value="OMP_decarboxylase_like"/>
    <property type="match status" value="1"/>
</dbReference>
<proteinExistence type="inferred from homology"/>
<comment type="pathway">
    <text evidence="1 7">Pyrimidine metabolism; UMP biosynthesis via de novo pathway; UMP from orotate: step 2/2.</text>
</comment>
<comment type="caution">
    <text evidence="9">The sequence shown here is derived from an EMBL/GenBank/DDBJ whole genome shotgun (WGS) entry which is preliminary data.</text>
</comment>
<evidence type="ECO:0000259" key="8">
    <source>
        <dbReference type="SMART" id="SM00934"/>
    </source>
</evidence>
<gene>
    <name evidence="7 9" type="primary">pyrF</name>
    <name evidence="9" type="ORF">H0921_02645</name>
</gene>
<evidence type="ECO:0000256" key="5">
    <source>
        <dbReference type="ARBA" id="ARBA00023239"/>
    </source>
</evidence>
<dbReference type="InterPro" id="IPR011995">
    <property type="entry name" value="OMPdecase_type-2"/>
</dbReference>
<keyword evidence="3 7" id="KW-0210">Decarboxylase</keyword>
<organism evidence="9 10">
    <name type="scientific">Thermogemmata fonticola</name>
    <dbReference type="NCBI Taxonomy" id="2755323"/>
    <lineage>
        <taxon>Bacteria</taxon>
        <taxon>Pseudomonadati</taxon>
        <taxon>Planctomycetota</taxon>
        <taxon>Planctomycetia</taxon>
        <taxon>Gemmatales</taxon>
        <taxon>Gemmataceae</taxon>
        <taxon>Thermogemmata</taxon>
    </lineage>
</organism>
<keyword evidence="4 7" id="KW-0665">Pyrimidine biosynthesis</keyword>
<keyword evidence="5 7" id="KW-0456">Lyase</keyword>
<dbReference type="Proteomes" id="UP000542342">
    <property type="component" value="Unassembled WGS sequence"/>
</dbReference>
<protein>
    <recommendedName>
        <fullName evidence="7">Orotidine 5'-phosphate decarboxylase</fullName>
        <ecNumber evidence="7">4.1.1.23</ecNumber>
    </recommendedName>
    <alternativeName>
        <fullName evidence="7">OMP decarboxylase</fullName>
        <shortName evidence="7">OMPDCase</shortName>
        <shortName evidence="7">OMPdecase</shortName>
    </alternativeName>
</protein>
<dbReference type="RefSeq" id="WP_194536455.1">
    <property type="nucleotide sequence ID" value="NZ_JACEFB010000001.1"/>
</dbReference>
<dbReference type="Pfam" id="PF00215">
    <property type="entry name" value="OMPdecase"/>
    <property type="match status" value="1"/>
</dbReference>
<dbReference type="InterPro" id="IPR001754">
    <property type="entry name" value="OMPdeCOase_dom"/>
</dbReference>
<comment type="catalytic activity">
    <reaction evidence="6 7">
        <text>orotidine 5'-phosphate + H(+) = UMP + CO2</text>
        <dbReference type="Rhea" id="RHEA:11596"/>
        <dbReference type="ChEBI" id="CHEBI:15378"/>
        <dbReference type="ChEBI" id="CHEBI:16526"/>
        <dbReference type="ChEBI" id="CHEBI:57538"/>
        <dbReference type="ChEBI" id="CHEBI:57865"/>
        <dbReference type="EC" id="4.1.1.23"/>
    </reaction>
</comment>
<evidence type="ECO:0000313" key="9">
    <source>
        <dbReference type="EMBL" id="MBA2225054.1"/>
    </source>
</evidence>
<dbReference type="GO" id="GO:0006207">
    <property type="term" value="P:'de novo' pyrimidine nucleobase biosynthetic process"/>
    <property type="evidence" value="ECO:0007669"/>
    <property type="project" value="InterPro"/>
</dbReference>
<evidence type="ECO:0000313" key="10">
    <source>
        <dbReference type="Proteomes" id="UP000542342"/>
    </source>
</evidence>
<dbReference type="InterPro" id="IPR018089">
    <property type="entry name" value="OMPdecase_AS"/>
</dbReference>
<dbReference type="GO" id="GO:0044205">
    <property type="term" value="P:'de novo' UMP biosynthetic process"/>
    <property type="evidence" value="ECO:0007669"/>
    <property type="project" value="UniProtKB-UniRule"/>
</dbReference>
<dbReference type="PANTHER" id="PTHR43375:SF1">
    <property type="entry name" value="OROTIDINE 5'-PHOSPHATE DECARBOXYLASE"/>
    <property type="match status" value="1"/>
</dbReference>
<dbReference type="GO" id="GO:0004590">
    <property type="term" value="F:orotidine-5'-phosphate decarboxylase activity"/>
    <property type="evidence" value="ECO:0007669"/>
    <property type="project" value="UniProtKB-UniRule"/>
</dbReference>
<dbReference type="Gene3D" id="3.20.20.70">
    <property type="entry name" value="Aldolase class I"/>
    <property type="match status" value="1"/>
</dbReference>
<dbReference type="PANTHER" id="PTHR43375">
    <property type="entry name" value="OROTIDINE 5'-PHOSPHATE DECARBOXYLASE"/>
    <property type="match status" value="1"/>
</dbReference>
<evidence type="ECO:0000256" key="4">
    <source>
        <dbReference type="ARBA" id="ARBA00022975"/>
    </source>
</evidence>
<evidence type="ECO:0000256" key="1">
    <source>
        <dbReference type="ARBA" id="ARBA00004861"/>
    </source>
</evidence>
<dbReference type="InterPro" id="IPR013785">
    <property type="entry name" value="Aldolase_TIM"/>
</dbReference>
<evidence type="ECO:0000256" key="3">
    <source>
        <dbReference type="ARBA" id="ARBA00022793"/>
    </source>
</evidence>
<dbReference type="SMART" id="SM00934">
    <property type="entry name" value="OMPdecase"/>
    <property type="match status" value="1"/>
</dbReference>
<dbReference type="HAMAP" id="MF_01215">
    <property type="entry name" value="OMPdecase_type2"/>
    <property type="match status" value="1"/>
</dbReference>
<dbReference type="AlphaFoldDB" id="A0A7V9AAM3"/>
<dbReference type="PROSITE" id="PS00156">
    <property type="entry name" value="OMPDECASE"/>
    <property type="match status" value="1"/>
</dbReference>
<reference evidence="9 10" key="1">
    <citation type="submission" date="2020-07" db="EMBL/GenBank/DDBJ databases">
        <title>Thermogemmata thermophila gen. nov., sp. nov., a novel moderate thermophilic planctomycete from a Kamchatka hot spring.</title>
        <authorList>
            <person name="Elcheninov A.G."/>
            <person name="Podosokorskaya O.A."/>
            <person name="Kovaleva O.L."/>
            <person name="Novikov A."/>
            <person name="Bonch-Osmolovskaya E.A."/>
            <person name="Toshchakov S.V."/>
            <person name="Kublanov I.V."/>
        </authorList>
    </citation>
    <scope>NUCLEOTIDE SEQUENCE [LARGE SCALE GENOMIC DNA]</scope>
    <source>
        <strain evidence="9 10">2918</strain>
    </source>
</reference>
<dbReference type="EMBL" id="JACEFB010000001">
    <property type="protein sequence ID" value="MBA2225054.1"/>
    <property type="molecule type" value="Genomic_DNA"/>
</dbReference>
<dbReference type="InterPro" id="IPR011060">
    <property type="entry name" value="RibuloseP-bd_barrel"/>
</dbReference>
<evidence type="ECO:0000256" key="7">
    <source>
        <dbReference type="HAMAP-Rule" id="MF_01215"/>
    </source>
</evidence>
<accession>A0A7V9AAM3</accession>
<dbReference type="SUPFAM" id="SSF51366">
    <property type="entry name" value="Ribulose-phoshate binding barrel"/>
    <property type="match status" value="1"/>
</dbReference>
<dbReference type="NCBIfam" id="TIGR02127">
    <property type="entry name" value="pyrF_sub2"/>
    <property type="match status" value="1"/>
</dbReference>
<dbReference type="EC" id="4.1.1.23" evidence="7"/>
<keyword evidence="10" id="KW-1185">Reference proteome</keyword>
<feature type="active site" description="Proton donor" evidence="7">
    <location>
        <position position="105"/>
    </location>
</feature>
<evidence type="ECO:0000256" key="2">
    <source>
        <dbReference type="ARBA" id="ARBA00008847"/>
    </source>
</evidence>
<sequence>MGAFAERLAETVRQYGPLCVGLDPRWECLPADLRRFSTDGPLLFQASQQVRQFCLRVLELTRPYSGVVKFQSAFFELLGPAGMQVMQELIQTARQQGWLIIWDAKRGDVASTAEAYAAAALTGWTLNGQTLPVWDADALTVNPYLGADALEPFLAAARRVGRGVFVLVRTSNPGAGLFQDLICEGRPLYSHVAEAVARWNAPTVSASGLGDVGAVAGATHPRQLAELRQSYPHLWLLVPGYGAQGGTAEEIRQAAFRDDGLGAIVNSSRGVVFPFHPHDPDWERAIRTAAEQAQRELTGR</sequence>
<name>A0A7V9AAM3_9BACT</name>